<accession>A0A098VTZ8</accession>
<protein>
    <submittedName>
        <fullName evidence="1">Uncharacterized protein</fullName>
    </submittedName>
</protein>
<name>A0A098VTZ8_9MICR</name>
<organism evidence="1 2">
    <name type="scientific">Mitosporidium daphniae</name>
    <dbReference type="NCBI Taxonomy" id="1485682"/>
    <lineage>
        <taxon>Eukaryota</taxon>
        <taxon>Fungi</taxon>
        <taxon>Fungi incertae sedis</taxon>
        <taxon>Microsporidia</taxon>
        <taxon>Mitosporidium</taxon>
    </lineage>
</organism>
<dbReference type="GeneID" id="25258787"/>
<comment type="caution">
    <text evidence="1">The sequence shown here is derived from an EMBL/GenBank/DDBJ whole genome shotgun (WGS) entry which is preliminary data.</text>
</comment>
<keyword evidence="2" id="KW-1185">Reference proteome</keyword>
<dbReference type="RefSeq" id="XP_013238731.1">
    <property type="nucleotide sequence ID" value="XM_013383277.1"/>
</dbReference>
<evidence type="ECO:0000313" key="1">
    <source>
        <dbReference type="EMBL" id="KGG52304.1"/>
    </source>
</evidence>
<dbReference type="HOGENOM" id="CLU_1240404_0_0_1"/>
<sequence length="223" mass="23486">MPSLPSSQAFSPENGNPSCEKVELQLAGAGAMAAAEADSKPEMGLIVPKRNVSDLSSLFDRLSLEKSANPPSHMVEVRFCNALPTADEIKAHILAKSKIHASTYSIVDPDAEACRITLVFNTLASAASFVNANMLSSTADAGQIAATSCSTRPTGCDHIGESRSNLTTDVMEPAAATLSIPPPYSLMVKSATYVTKASRPVDRPRTCAVASRMIKHALSRAPK</sequence>
<gene>
    <name evidence="1" type="ORF">DI09_18p100</name>
</gene>
<evidence type="ECO:0000313" key="2">
    <source>
        <dbReference type="Proteomes" id="UP000029725"/>
    </source>
</evidence>
<dbReference type="VEuPathDB" id="MicrosporidiaDB:DI09_18p100"/>
<dbReference type="EMBL" id="JMKJ01000099">
    <property type="protein sequence ID" value="KGG52304.1"/>
    <property type="molecule type" value="Genomic_DNA"/>
</dbReference>
<proteinExistence type="predicted"/>
<dbReference type="AlphaFoldDB" id="A0A098VTZ8"/>
<dbReference type="Proteomes" id="UP000029725">
    <property type="component" value="Unassembled WGS sequence"/>
</dbReference>
<reference evidence="1 2" key="1">
    <citation type="submission" date="2014-04" db="EMBL/GenBank/DDBJ databases">
        <title>A new species of microsporidia sheds light on the evolution of extreme parasitism.</title>
        <authorList>
            <person name="Haag K.L."/>
            <person name="James T.Y."/>
            <person name="Larsson R."/>
            <person name="Schaer T.M."/>
            <person name="Refardt D."/>
            <person name="Pombert J.-F."/>
            <person name="Ebert D."/>
        </authorList>
    </citation>
    <scope>NUCLEOTIDE SEQUENCE [LARGE SCALE GENOMIC DNA]</scope>
    <source>
        <strain evidence="1 2">UGP3</strain>
        <tissue evidence="1">Spores</tissue>
    </source>
</reference>